<dbReference type="Gene3D" id="1.10.630.10">
    <property type="entry name" value="Cytochrome P450"/>
    <property type="match status" value="1"/>
</dbReference>
<keyword evidence="4 9" id="KW-0479">Metal-binding</keyword>
<dbReference type="InterPro" id="IPR036396">
    <property type="entry name" value="Cyt_P450_sf"/>
</dbReference>
<name>A0A9Q1B3J6_9SAUR</name>
<dbReference type="SUPFAM" id="SSF48264">
    <property type="entry name" value="Cytochrome P450"/>
    <property type="match status" value="1"/>
</dbReference>
<keyword evidence="3 9" id="KW-0349">Heme</keyword>
<proteinExistence type="inferred from homology"/>
<comment type="similarity">
    <text evidence="2">Belongs to the cytochrome P450 family.</text>
</comment>
<evidence type="ECO:0000256" key="6">
    <source>
        <dbReference type="ARBA" id="ARBA00023004"/>
    </source>
</evidence>
<keyword evidence="10" id="KW-0812">Transmembrane</keyword>
<dbReference type="GO" id="GO:0005506">
    <property type="term" value="F:iron ion binding"/>
    <property type="evidence" value="ECO:0007669"/>
    <property type="project" value="InterPro"/>
</dbReference>
<dbReference type="Proteomes" id="UP001142489">
    <property type="component" value="Unassembled WGS sequence"/>
</dbReference>
<dbReference type="PANTHER" id="PTHR24291">
    <property type="entry name" value="CYTOCHROME P450 FAMILY 4"/>
    <property type="match status" value="1"/>
</dbReference>
<evidence type="ECO:0008006" key="13">
    <source>
        <dbReference type="Google" id="ProtNLM"/>
    </source>
</evidence>
<evidence type="ECO:0000256" key="7">
    <source>
        <dbReference type="ARBA" id="ARBA00023033"/>
    </source>
</evidence>
<dbReference type="PRINTS" id="PR00463">
    <property type="entry name" value="EP450I"/>
</dbReference>
<dbReference type="GO" id="GO:0004497">
    <property type="term" value="F:monooxygenase activity"/>
    <property type="evidence" value="ECO:0007669"/>
    <property type="project" value="UniProtKB-KW"/>
</dbReference>
<evidence type="ECO:0000256" key="10">
    <source>
        <dbReference type="SAM" id="Phobius"/>
    </source>
</evidence>
<feature type="binding site" description="axial binding residue" evidence="9">
    <location>
        <position position="485"/>
    </location>
    <ligand>
        <name>heme</name>
        <dbReference type="ChEBI" id="CHEBI:30413"/>
    </ligand>
    <ligandPart>
        <name>Fe</name>
        <dbReference type="ChEBI" id="CHEBI:18248"/>
    </ligandPart>
</feature>
<dbReference type="PANTHER" id="PTHR24291:SF149">
    <property type="entry name" value="CYTOCHROME P450 4B1"/>
    <property type="match status" value="1"/>
</dbReference>
<keyword evidence="7" id="KW-0503">Monooxygenase</keyword>
<evidence type="ECO:0000313" key="11">
    <source>
        <dbReference type="EMBL" id="KAJ7332761.1"/>
    </source>
</evidence>
<feature type="transmembrane region" description="Helical" evidence="10">
    <location>
        <begin position="41"/>
        <end position="60"/>
    </location>
</feature>
<evidence type="ECO:0000313" key="12">
    <source>
        <dbReference type="Proteomes" id="UP001142489"/>
    </source>
</evidence>
<dbReference type="CDD" id="cd20678">
    <property type="entry name" value="CYP4B-like"/>
    <property type="match status" value="1"/>
</dbReference>
<dbReference type="GO" id="GO:0005789">
    <property type="term" value="C:endoplasmic reticulum membrane"/>
    <property type="evidence" value="ECO:0007669"/>
    <property type="project" value="UniProtKB-SubCell"/>
</dbReference>
<evidence type="ECO:0000256" key="9">
    <source>
        <dbReference type="PIRSR" id="PIRSR602401-1"/>
    </source>
</evidence>
<keyword evidence="10" id="KW-1133">Transmembrane helix</keyword>
<dbReference type="InterPro" id="IPR050196">
    <property type="entry name" value="Cytochrome_P450_Monoox"/>
</dbReference>
<evidence type="ECO:0000256" key="2">
    <source>
        <dbReference type="ARBA" id="ARBA00010617"/>
    </source>
</evidence>
<comment type="subcellular location">
    <subcellularLocation>
        <location evidence="1">Endoplasmic reticulum membrane</location>
    </subcellularLocation>
</comment>
<gene>
    <name evidence="11" type="ORF">JRQ81_014941</name>
</gene>
<dbReference type="PRINTS" id="PR00385">
    <property type="entry name" value="P450"/>
</dbReference>
<keyword evidence="5" id="KW-0256">Endoplasmic reticulum</keyword>
<evidence type="ECO:0000256" key="1">
    <source>
        <dbReference type="ARBA" id="ARBA00004586"/>
    </source>
</evidence>
<dbReference type="EMBL" id="JAPFRF010000005">
    <property type="protein sequence ID" value="KAJ7332761.1"/>
    <property type="molecule type" value="Genomic_DNA"/>
</dbReference>
<dbReference type="InterPro" id="IPR002401">
    <property type="entry name" value="Cyt_P450_E_grp-I"/>
</dbReference>
<protein>
    <recommendedName>
        <fullName evidence="13">Cytochrome P450 4B1-like</fullName>
    </recommendedName>
</protein>
<dbReference type="AlphaFoldDB" id="A0A9Q1B3J6"/>
<dbReference type="OrthoDB" id="1470350at2759"/>
<dbReference type="GO" id="GO:0016705">
    <property type="term" value="F:oxidoreductase activity, acting on paired donors, with incorporation or reduction of molecular oxygen"/>
    <property type="evidence" value="ECO:0007669"/>
    <property type="project" value="InterPro"/>
</dbReference>
<keyword evidence="8 10" id="KW-0472">Membrane</keyword>
<reference evidence="11" key="1">
    <citation type="journal article" date="2023" name="DNA Res.">
        <title>Chromosome-level genome assembly of Phrynocephalus forsythii using third-generation DNA sequencing and Hi-C analysis.</title>
        <authorList>
            <person name="Qi Y."/>
            <person name="Zhao W."/>
            <person name="Zhao Y."/>
            <person name="Niu C."/>
            <person name="Cao S."/>
            <person name="Zhang Y."/>
        </authorList>
    </citation>
    <scope>NUCLEOTIDE SEQUENCE</scope>
    <source>
        <tissue evidence="11">Muscle</tissue>
    </source>
</reference>
<evidence type="ECO:0000256" key="4">
    <source>
        <dbReference type="ARBA" id="ARBA00022723"/>
    </source>
</evidence>
<keyword evidence="7" id="KW-0560">Oxidoreductase</keyword>
<evidence type="ECO:0000256" key="3">
    <source>
        <dbReference type="ARBA" id="ARBA00022617"/>
    </source>
</evidence>
<dbReference type="FunFam" id="1.10.630.10:FF:000005">
    <property type="entry name" value="cytochrome P450 4F22 isoform X2"/>
    <property type="match status" value="1"/>
</dbReference>
<dbReference type="InterPro" id="IPR001128">
    <property type="entry name" value="Cyt_P450"/>
</dbReference>
<organism evidence="11 12">
    <name type="scientific">Phrynocephalus forsythii</name>
    <dbReference type="NCBI Taxonomy" id="171643"/>
    <lineage>
        <taxon>Eukaryota</taxon>
        <taxon>Metazoa</taxon>
        <taxon>Chordata</taxon>
        <taxon>Craniata</taxon>
        <taxon>Vertebrata</taxon>
        <taxon>Euteleostomi</taxon>
        <taxon>Lepidosauria</taxon>
        <taxon>Squamata</taxon>
        <taxon>Bifurcata</taxon>
        <taxon>Unidentata</taxon>
        <taxon>Episquamata</taxon>
        <taxon>Toxicofera</taxon>
        <taxon>Iguania</taxon>
        <taxon>Acrodonta</taxon>
        <taxon>Agamidae</taxon>
        <taxon>Agaminae</taxon>
        <taxon>Phrynocephalus</taxon>
    </lineage>
</organism>
<evidence type="ECO:0000256" key="8">
    <source>
        <dbReference type="ARBA" id="ARBA00023136"/>
    </source>
</evidence>
<dbReference type="Pfam" id="PF00067">
    <property type="entry name" value="p450"/>
    <property type="match status" value="1"/>
</dbReference>
<sequence length="539" mass="62331">MFIELQGTGTLFKQRNTKAAAGGAIPVPSKMYLAFPGLGSLNFPLILYAAVSFCMIRGLLKIIQLFQKRQKLHRALKSFPCPPKHWFYGHTNKLGRIGELGTMVSWAEKYPHAHSLWYGAFLGFLNIYDPEYAKAVYSRGDPKALDFYRFFLPWIGKGLLVLDGPKWFQHRRLLTPAFHSDILKSYVPLMAESTKVMLDKWEKQISEEKSLDIFQHVGPMTLDSMLKCIFSYDSNCQNDRENPYVQAVSVLSCLMQERIQKFLYHIDIIYHHSPHGKRFFRACKLAKQHTEKVIQERKALLKDERELENIKKKRYLDFLDILLCAKDENGVGLSDEDIRCEVDTFLFEGHDTTTSGISWILHAMAQNPEHQERCREEIKEIVGKRDTINWNDLGRMTYTTMCIKECLRIYPPVPQVYRELNKPVTFPDGKTFPKGGLISLNIYALHKNPNVWKDPEVFDPSRFSPENSSRHPYAYLPFAAGPRNCIGQQFAMMEMKVAVALTLLRFLISPDPANPPLEKPQLVMRSWNGFHLYLKKLKQ</sequence>
<dbReference type="GO" id="GO:0020037">
    <property type="term" value="F:heme binding"/>
    <property type="evidence" value="ECO:0007669"/>
    <property type="project" value="InterPro"/>
</dbReference>
<comment type="caution">
    <text evidence="11">The sequence shown here is derived from an EMBL/GenBank/DDBJ whole genome shotgun (WGS) entry which is preliminary data.</text>
</comment>
<accession>A0A9Q1B3J6</accession>
<evidence type="ECO:0000256" key="5">
    <source>
        <dbReference type="ARBA" id="ARBA00022824"/>
    </source>
</evidence>
<comment type="cofactor">
    <cofactor evidence="9">
        <name>heme</name>
        <dbReference type="ChEBI" id="CHEBI:30413"/>
    </cofactor>
</comment>
<keyword evidence="12" id="KW-1185">Reference proteome</keyword>
<keyword evidence="6 9" id="KW-0408">Iron</keyword>